<comment type="similarity">
    <text evidence="1">Belongs to the RelE toxin family.</text>
</comment>
<dbReference type="EMBL" id="CP021886">
    <property type="protein sequence ID" value="AWI34815.1"/>
    <property type="molecule type" value="Genomic_DNA"/>
</dbReference>
<dbReference type="OrthoDB" id="9797723at2"/>
<evidence type="ECO:0000256" key="1">
    <source>
        <dbReference type="ARBA" id="ARBA00006226"/>
    </source>
</evidence>
<evidence type="ECO:0000256" key="2">
    <source>
        <dbReference type="ARBA" id="ARBA00022649"/>
    </source>
</evidence>
<dbReference type="InterPro" id="IPR007712">
    <property type="entry name" value="RelE/ParE_toxin"/>
</dbReference>
<dbReference type="AlphaFoldDB" id="A0A2U8FGY9"/>
<dbReference type="SUPFAM" id="SSF143011">
    <property type="entry name" value="RelE-like"/>
    <property type="match status" value="1"/>
</dbReference>
<evidence type="ECO:0000313" key="4">
    <source>
        <dbReference type="Proteomes" id="UP000244890"/>
    </source>
</evidence>
<dbReference type="Gene3D" id="3.30.2310.20">
    <property type="entry name" value="RelE-like"/>
    <property type="match status" value="1"/>
</dbReference>
<accession>A0A2U8FGY9</accession>
<keyword evidence="2" id="KW-1277">Toxin-antitoxin system</keyword>
<dbReference type="PANTHER" id="PTHR35601:SF1">
    <property type="entry name" value="TOXIN RELE"/>
    <property type="match status" value="1"/>
</dbReference>
<evidence type="ECO:0000313" key="3">
    <source>
        <dbReference type="EMBL" id="AWI34815.1"/>
    </source>
</evidence>
<dbReference type="Pfam" id="PF05016">
    <property type="entry name" value="ParE_toxin"/>
    <property type="match status" value="1"/>
</dbReference>
<reference evidence="3 4" key="1">
    <citation type="submission" date="2017-06" db="EMBL/GenBank/DDBJ databases">
        <title>Complete genome of Helicobacter apodemus.</title>
        <authorList>
            <person name="Cho S."/>
        </authorList>
    </citation>
    <scope>NUCLEOTIDE SEQUENCE [LARGE SCALE GENOMIC DNA]</scope>
    <source>
        <strain evidence="4">SNUVETPUB-15-01</strain>
    </source>
</reference>
<organism evidence="3 4">
    <name type="scientific">Helicobacter apodemus</name>
    <dbReference type="NCBI Taxonomy" id="135569"/>
    <lineage>
        <taxon>Bacteria</taxon>
        <taxon>Pseudomonadati</taxon>
        <taxon>Campylobacterota</taxon>
        <taxon>Epsilonproteobacteria</taxon>
        <taxon>Campylobacterales</taxon>
        <taxon>Helicobacteraceae</taxon>
        <taxon>Helicobacter</taxon>
    </lineage>
</organism>
<name>A0A2U8FGY9_9HELI</name>
<dbReference type="PANTHER" id="PTHR35601">
    <property type="entry name" value="TOXIN RELE"/>
    <property type="match status" value="1"/>
</dbReference>
<gene>
    <name evidence="3" type="ORF">CDV25_08605</name>
</gene>
<dbReference type="KEGG" id="had:CDV25_08605"/>
<protein>
    <submittedName>
        <fullName evidence="3">Addiction module toxin RelE</fullName>
    </submittedName>
</protein>
<dbReference type="RefSeq" id="WP_108911592.1">
    <property type="nucleotide sequence ID" value="NZ_CP021886.1"/>
</dbReference>
<dbReference type="InterPro" id="IPR035093">
    <property type="entry name" value="RelE/ParE_toxin_dom_sf"/>
</dbReference>
<dbReference type="Proteomes" id="UP000244890">
    <property type="component" value="Chromosome"/>
</dbReference>
<sequence>MYRLEIADYAKSIIAKQNPKNQRLLQSKLEDLEQGNFSGDKALKGRHKGKFRKRAGDFRIIYLKSEEVLLVCVIHIGHRKDIYKD</sequence>
<proteinExistence type="inferred from homology"/>